<organism evidence="1 2">
    <name type="scientific">Ignelater luminosus</name>
    <name type="common">Cucubano</name>
    <name type="synonym">Pyrophorus luminosus</name>
    <dbReference type="NCBI Taxonomy" id="2038154"/>
    <lineage>
        <taxon>Eukaryota</taxon>
        <taxon>Metazoa</taxon>
        <taxon>Ecdysozoa</taxon>
        <taxon>Arthropoda</taxon>
        <taxon>Hexapoda</taxon>
        <taxon>Insecta</taxon>
        <taxon>Pterygota</taxon>
        <taxon>Neoptera</taxon>
        <taxon>Endopterygota</taxon>
        <taxon>Coleoptera</taxon>
        <taxon>Polyphaga</taxon>
        <taxon>Elateriformia</taxon>
        <taxon>Elateroidea</taxon>
        <taxon>Elateridae</taxon>
        <taxon>Agrypninae</taxon>
        <taxon>Pyrophorini</taxon>
        <taxon>Ignelater</taxon>
    </lineage>
</organism>
<keyword evidence="2" id="KW-1185">Reference proteome</keyword>
<proteinExistence type="predicted"/>
<dbReference type="EMBL" id="VTPC01090245">
    <property type="protein sequence ID" value="KAF2884002.1"/>
    <property type="molecule type" value="Genomic_DNA"/>
</dbReference>
<reference evidence="1" key="1">
    <citation type="submission" date="2019-08" db="EMBL/GenBank/DDBJ databases">
        <title>The genome of the North American firefly Photinus pyralis.</title>
        <authorList>
            <consortium name="Photinus pyralis genome working group"/>
            <person name="Fallon T.R."/>
            <person name="Sander Lower S.E."/>
            <person name="Weng J.-K."/>
        </authorList>
    </citation>
    <scope>NUCLEOTIDE SEQUENCE</scope>
    <source>
        <strain evidence="1">TRF0915ILg1</strain>
        <tissue evidence="1">Whole body</tissue>
    </source>
</reference>
<gene>
    <name evidence="1" type="ORF">ILUMI_22176</name>
</gene>
<accession>A0A8K0CH95</accession>
<sequence>MGAICTNDLLDDGIPPMTFYRSLKAATRTVTLEETQTAVSTISDSDIEDDYQIEGDAVVHADKDHETEDKGDDNISLAELRSKLPHKRKTKKKFENGNVSCVIKDFSPPNSVTTLYDHHTCELTFEEANEDNDSRFENAITRTVQNLKDHKIPDIDQVPAGILNHNGKSNHDKLFQQYDTDAIPTDPKQNVVISETKRDTVDGLTSALSHIKERTLSVKGAAKRYEIDNIISRRSWGIEKQK</sequence>
<dbReference type="AlphaFoldDB" id="A0A8K0CH95"/>
<protein>
    <submittedName>
        <fullName evidence="1">Uncharacterized protein</fullName>
    </submittedName>
</protein>
<comment type="caution">
    <text evidence="1">The sequence shown here is derived from an EMBL/GenBank/DDBJ whole genome shotgun (WGS) entry which is preliminary data.</text>
</comment>
<dbReference type="Proteomes" id="UP000801492">
    <property type="component" value="Unassembled WGS sequence"/>
</dbReference>
<evidence type="ECO:0000313" key="1">
    <source>
        <dbReference type="EMBL" id="KAF2884002.1"/>
    </source>
</evidence>
<evidence type="ECO:0000313" key="2">
    <source>
        <dbReference type="Proteomes" id="UP000801492"/>
    </source>
</evidence>
<name>A0A8K0CH95_IGNLU</name>